<feature type="binding site" evidence="5">
    <location>
        <position position="208"/>
    </location>
    <ligand>
        <name>Mg(2+)</name>
        <dbReference type="ChEBI" id="CHEBI:18420"/>
        <label>1</label>
        <note>catalytic</note>
    </ligand>
</feature>
<dbReference type="KEGG" id="vhy:G7082_11760"/>
<evidence type="ECO:0000313" key="7">
    <source>
        <dbReference type="Proteomes" id="UP000501747"/>
    </source>
</evidence>
<dbReference type="PANTHER" id="PTHR20854:SF4">
    <property type="entry name" value="INOSITOL-1-MONOPHOSPHATASE-RELATED"/>
    <property type="match status" value="1"/>
</dbReference>
<dbReference type="Pfam" id="PF00459">
    <property type="entry name" value="Inositol_P"/>
    <property type="match status" value="1"/>
</dbReference>
<accession>A0A6G8AVM6</accession>
<dbReference type="GO" id="GO:0006020">
    <property type="term" value="P:inositol metabolic process"/>
    <property type="evidence" value="ECO:0007669"/>
    <property type="project" value="TreeGrafter"/>
</dbReference>
<feature type="binding site" evidence="5">
    <location>
        <position position="68"/>
    </location>
    <ligand>
        <name>Mg(2+)</name>
        <dbReference type="ChEBI" id="CHEBI:18420"/>
        <label>1</label>
        <note>catalytic</note>
    </ligand>
</feature>
<dbReference type="InterPro" id="IPR000760">
    <property type="entry name" value="Inositol_monophosphatase-like"/>
</dbReference>
<protein>
    <submittedName>
        <fullName evidence="6">Inositol monophosphatase family protein</fullName>
    </submittedName>
</protein>
<dbReference type="Proteomes" id="UP000501747">
    <property type="component" value="Chromosome"/>
</dbReference>
<proteinExistence type="predicted"/>
<dbReference type="Gene3D" id="3.30.540.10">
    <property type="entry name" value="Fructose-1,6-Bisphosphatase, subunit A, domain 1"/>
    <property type="match status" value="1"/>
</dbReference>
<evidence type="ECO:0000256" key="4">
    <source>
        <dbReference type="ARBA" id="ARBA00022842"/>
    </source>
</evidence>
<dbReference type="InterPro" id="IPR020583">
    <property type="entry name" value="Inositol_monoP_metal-BS"/>
</dbReference>
<dbReference type="EMBL" id="CP049887">
    <property type="protein sequence ID" value="QIL49114.1"/>
    <property type="molecule type" value="Genomic_DNA"/>
</dbReference>
<name>A0A6G8AVM6_9ENTE</name>
<dbReference type="GO" id="GO:0008934">
    <property type="term" value="F:inositol monophosphate 1-phosphatase activity"/>
    <property type="evidence" value="ECO:0007669"/>
    <property type="project" value="TreeGrafter"/>
</dbReference>
<dbReference type="GO" id="GO:0007165">
    <property type="term" value="P:signal transduction"/>
    <property type="evidence" value="ECO:0007669"/>
    <property type="project" value="TreeGrafter"/>
</dbReference>
<dbReference type="GO" id="GO:0046872">
    <property type="term" value="F:metal ion binding"/>
    <property type="evidence" value="ECO:0007669"/>
    <property type="project" value="UniProtKB-KW"/>
</dbReference>
<feature type="binding site" evidence="5">
    <location>
        <position position="86"/>
    </location>
    <ligand>
        <name>Mg(2+)</name>
        <dbReference type="ChEBI" id="CHEBI:18420"/>
        <label>1</label>
        <note>catalytic</note>
    </ligand>
</feature>
<dbReference type="PRINTS" id="PR00377">
    <property type="entry name" value="IMPHPHTASES"/>
</dbReference>
<dbReference type="RefSeq" id="WP_166035243.1">
    <property type="nucleotide sequence ID" value="NZ_CP049887.1"/>
</dbReference>
<comment type="cofactor">
    <cofactor evidence="1 5">
        <name>Mg(2+)</name>
        <dbReference type="ChEBI" id="CHEBI:18420"/>
    </cofactor>
</comment>
<sequence>MTQVALMNQVVEWVNEAADQIREKLKSPIMVEEKSNRHDLVTNVDKETEAFLVEKIRTNYPDDHILGEEGLGDNLSDTKGRIWVIDPIDGTLNFVKQQENFCIMIGIFEDNVPILGFIYDVVKDEFAYGGAKTGVFLNSQSVNQVENVCLRDGLIGVNGAMFCHNTFNVRDIAIEAVGVRMLGCAGLDFLNVIRGKQNGYISNLAPWDFAAGVALSEPLGLKCSKFDGSPYDILGERQYFLVATQKTYEEIANY</sequence>
<dbReference type="SUPFAM" id="SSF56655">
    <property type="entry name" value="Carbohydrate phosphatase"/>
    <property type="match status" value="1"/>
</dbReference>
<evidence type="ECO:0000256" key="1">
    <source>
        <dbReference type="ARBA" id="ARBA00001946"/>
    </source>
</evidence>
<keyword evidence="3" id="KW-0378">Hydrolase</keyword>
<dbReference type="PROSITE" id="PS00629">
    <property type="entry name" value="IMP_1"/>
    <property type="match status" value="1"/>
</dbReference>
<reference evidence="6 7" key="1">
    <citation type="submission" date="2020-03" db="EMBL/GenBank/DDBJ databases">
        <title>Vagococcus sp. nov., isolated from beetles.</title>
        <authorList>
            <person name="Hyun D.-W."/>
            <person name="Bae J.-W."/>
        </authorList>
    </citation>
    <scope>NUCLEOTIDE SEQUENCE [LARGE SCALE GENOMIC DNA]</scope>
    <source>
        <strain evidence="6 7">HDW17B</strain>
    </source>
</reference>
<evidence type="ECO:0000256" key="2">
    <source>
        <dbReference type="ARBA" id="ARBA00022723"/>
    </source>
</evidence>
<keyword evidence="2 5" id="KW-0479">Metal-binding</keyword>
<dbReference type="CDD" id="cd01637">
    <property type="entry name" value="IMPase_like"/>
    <property type="match status" value="1"/>
</dbReference>
<gene>
    <name evidence="6" type="ORF">G7082_11760</name>
</gene>
<evidence type="ECO:0000256" key="5">
    <source>
        <dbReference type="PIRSR" id="PIRSR600760-2"/>
    </source>
</evidence>
<dbReference type="AlphaFoldDB" id="A0A6G8AVM6"/>
<feature type="binding site" evidence="5">
    <location>
        <position position="89"/>
    </location>
    <ligand>
        <name>Mg(2+)</name>
        <dbReference type="ChEBI" id="CHEBI:18420"/>
        <label>1</label>
        <note>catalytic</note>
    </ligand>
</feature>
<dbReference type="FunFam" id="3.30.540.10:FF:000003">
    <property type="entry name" value="Inositol-1-monophosphatase"/>
    <property type="match status" value="1"/>
</dbReference>
<keyword evidence="4 5" id="KW-0460">Magnesium</keyword>
<dbReference type="Gene3D" id="3.40.190.80">
    <property type="match status" value="1"/>
</dbReference>
<feature type="binding site" evidence="5">
    <location>
        <position position="88"/>
    </location>
    <ligand>
        <name>Mg(2+)</name>
        <dbReference type="ChEBI" id="CHEBI:18420"/>
        <label>1</label>
        <note>catalytic</note>
    </ligand>
</feature>
<organism evidence="6 7">
    <name type="scientific">Vagococcus hydrophili</name>
    <dbReference type="NCBI Taxonomy" id="2714947"/>
    <lineage>
        <taxon>Bacteria</taxon>
        <taxon>Bacillati</taxon>
        <taxon>Bacillota</taxon>
        <taxon>Bacilli</taxon>
        <taxon>Lactobacillales</taxon>
        <taxon>Enterococcaceae</taxon>
        <taxon>Vagococcus</taxon>
    </lineage>
</organism>
<dbReference type="PANTHER" id="PTHR20854">
    <property type="entry name" value="INOSITOL MONOPHOSPHATASE"/>
    <property type="match status" value="1"/>
</dbReference>
<evidence type="ECO:0000256" key="3">
    <source>
        <dbReference type="ARBA" id="ARBA00022801"/>
    </source>
</evidence>
<evidence type="ECO:0000313" key="6">
    <source>
        <dbReference type="EMBL" id="QIL49114.1"/>
    </source>
</evidence>
<keyword evidence="7" id="KW-1185">Reference proteome</keyword>